<organism evidence="1 2">
    <name type="scientific">Panagrolaimus sp. JU765</name>
    <dbReference type="NCBI Taxonomy" id="591449"/>
    <lineage>
        <taxon>Eukaryota</taxon>
        <taxon>Metazoa</taxon>
        <taxon>Ecdysozoa</taxon>
        <taxon>Nematoda</taxon>
        <taxon>Chromadorea</taxon>
        <taxon>Rhabditida</taxon>
        <taxon>Tylenchina</taxon>
        <taxon>Panagrolaimomorpha</taxon>
        <taxon>Panagrolaimoidea</taxon>
        <taxon>Panagrolaimidae</taxon>
        <taxon>Panagrolaimus</taxon>
    </lineage>
</organism>
<sequence>MTSAFFILNGFLILSLVDAQLICRVCGQQIATTADIIDTPTEYATKSYTQNVIGKEALIQTLVNPSNIKFDVVSAKKANVAIQGQSYSSDSWFSGMRWTSAVCKTCHAQLGWHFNAPAGSLSQNFYGLILNQLISKDYADSLIMAPGDGKKDSTPNPKKTFF</sequence>
<dbReference type="Proteomes" id="UP000887576">
    <property type="component" value="Unplaced"/>
</dbReference>
<name>A0AC34R6Z6_9BILA</name>
<proteinExistence type="predicted"/>
<dbReference type="WBParaSite" id="JU765_v2.g3974.t1">
    <property type="protein sequence ID" value="JU765_v2.g3974.t1"/>
    <property type="gene ID" value="JU765_v2.g3974"/>
</dbReference>
<accession>A0AC34R6Z6</accession>
<evidence type="ECO:0000313" key="2">
    <source>
        <dbReference type="WBParaSite" id="JU765_v2.g3974.t1"/>
    </source>
</evidence>
<evidence type="ECO:0000313" key="1">
    <source>
        <dbReference type="Proteomes" id="UP000887576"/>
    </source>
</evidence>
<reference evidence="2" key="1">
    <citation type="submission" date="2022-11" db="UniProtKB">
        <authorList>
            <consortium name="WormBaseParasite"/>
        </authorList>
    </citation>
    <scope>IDENTIFICATION</scope>
</reference>
<protein>
    <submittedName>
        <fullName evidence="2">Protein yippee-like</fullName>
    </submittedName>
</protein>